<reference evidence="1" key="1">
    <citation type="submission" date="2021-02" db="EMBL/GenBank/DDBJ databases">
        <authorList>
            <person name="Nowell W R."/>
        </authorList>
    </citation>
    <scope>NUCLEOTIDE SEQUENCE</scope>
</reference>
<sequence>MLILFDPVTKHCTEITQIKPYQSNKFRRCACRHDRLFITYWGQENVVELFRISTWEKEQRWLSPVTCRANELITCIQLSSNDLLALCIQDENNRCSRQFRFELRDLTLNILHTVPCRVDTGIFSRMTELPDNNWALLNVDDSLIFVIKAQGELIDRIEWPHESLVNVAVVGENTVAIRTRAKILFYDVQFHRDGQRQ</sequence>
<dbReference type="EMBL" id="CAJOBC010082352">
    <property type="protein sequence ID" value="CAF4284871.1"/>
    <property type="molecule type" value="Genomic_DNA"/>
</dbReference>
<name>A0A815KIE1_9BILA</name>
<dbReference type="Proteomes" id="UP000681722">
    <property type="component" value="Unassembled WGS sequence"/>
</dbReference>
<proteinExistence type="predicted"/>
<evidence type="ECO:0000313" key="1">
    <source>
        <dbReference type="EMBL" id="CAF1390247.1"/>
    </source>
</evidence>
<evidence type="ECO:0000313" key="2">
    <source>
        <dbReference type="EMBL" id="CAF4284871.1"/>
    </source>
</evidence>
<dbReference type="Proteomes" id="UP000663829">
    <property type="component" value="Unassembled WGS sequence"/>
</dbReference>
<dbReference type="OrthoDB" id="9982415at2759"/>
<accession>A0A815KIE1</accession>
<gene>
    <name evidence="1" type="ORF">GPM918_LOCUS32757</name>
    <name evidence="2" type="ORF">SRO942_LOCUS33431</name>
</gene>
<evidence type="ECO:0000313" key="3">
    <source>
        <dbReference type="Proteomes" id="UP000663829"/>
    </source>
</evidence>
<keyword evidence="3" id="KW-1185">Reference proteome</keyword>
<dbReference type="AlphaFoldDB" id="A0A815KIE1"/>
<organism evidence="1 3">
    <name type="scientific">Didymodactylos carnosus</name>
    <dbReference type="NCBI Taxonomy" id="1234261"/>
    <lineage>
        <taxon>Eukaryota</taxon>
        <taxon>Metazoa</taxon>
        <taxon>Spiralia</taxon>
        <taxon>Gnathifera</taxon>
        <taxon>Rotifera</taxon>
        <taxon>Eurotatoria</taxon>
        <taxon>Bdelloidea</taxon>
        <taxon>Philodinida</taxon>
        <taxon>Philodinidae</taxon>
        <taxon>Didymodactylos</taxon>
    </lineage>
</organism>
<dbReference type="EMBL" id="CAJNOQ010016945">
    <property type="protein sequence ID" value="CAF1390247.1"/>
    <property type="molecule type" value="Genomic_DNA"/>
</dbReference>
<protein>
    <submittedName>
        <fullName evidence="1">Uncharacterized protein</fullName>
    </submittedName>
</protein>
<comment type="caution">
    <text evidence="1">The sequence shown here is derived from an EMBL/GenBank/DDBJ whole genome shotgun (WGS) entry which is preliminary data.</text>
</comment>